<feature type="domain" description="Legume lectin" evidence="3">
    <location>
        <begin position="2"/>
        <end position="125"/>
    </location>
</feature>
<comment type="similarity">
    <text evidence="1">Belongs to the leguminous lectin family.</text>
</comment>
<proteinExistence type="inferred from homology"/>
<gene>
    <name evidence="4" type="ORF">PIB30_053007</name>
</gene>
<dbReference type="InterPro" id="IPR000985">
    <property type="entry name" value="Lectin_LegA_CS"/>
</dbReference>
<evidence type="ECO:0000256" key="1">
    <source>
        <dbReference type="ARBA" id="ARBA00007606"/>
    </source>
</evidence>
<protein>
    <recommendedName>
        <fullName evidence="3">Legume lectin domain-containing protein</fullName>
    </recommendedName>
</protein>
<dbReference type="Pfam" id="PF00139">
    <property type="entry name" value="Lectin_legB"/>
    <property type="match status" value="1"/>
</dbReference>
<dbReference type="InterPro" id="IPR001220">
    <property type="entry name" value="Legume_lectin_dom"/>
</dbReference>
<reference evidence="4 5" key="1">
    <citation type="journal article" date="2023" name="Plants (Basel)">
        <title>Bridging the Gap: Combining Genomics and Transcriptomics Approaches to Understand Stylosanthes scabra, an Orphan Legume from the Brazilian Caatinga.</title>
        <authorList>
            <person name="Ferreira-Neto J.R.C."/>
            <person name="da Silva M.D."/>
            <person name="Binneck E."/>
            <person name="de Melo N.F."/>
            <person name="da Silva R.H."/>
            <person name="de Melo A.L.T.M."/>
            <person name="Pandolfi V."/>
            <person name="Bustamante F.O."/>
            <person name="Brasileiro-Vidal A.C."/>
            <person name="Benko-Iseppon A.M."/>
        </authorList>
    </citation>
    <scope>NUCLEOTIDE SEQUENCE [LARGE SCALE GENOMIC DNA]</scope>
    <source>
        <tissue evidence="4">Leaves</tissue>
    </source>
</reference>
<keyword evidence="2" id="KW-0430">Lectin</keyword>
<dbReference type="Proteomes" id="UP001341840">
    <property type="component" value="Unassembled WGS sequence"/>
</dbReference>
<keyword evidence="5" id="KW-1185">Reference proteome</keyword>
<accession>A0ABU6ZH61</accession>
<dbReference type="PROSITE" id="PS00308">
    <property type="entry name" value="LECTIN_LEGUME_ALPHA"/>
    <property type="match status" value="1"/>
</dbReference>
<dbReference type="EMBL" id="JASCZI010272250">
    <property type="protein sequence ID" value="MED6221288.1"/>
    <property type="molecule type" value="Genomic_DNA"/>
</dbReference>
<name>A0ABU6ZH61_9FABA</name>
<dbReference type="Gene3D" id="2.60.120.200">
    <property type="match status" value="1"/>
</dbReference>
<dbReference type="InterPro" id="IPR013320">
    <property type="entry name" value="ConA-like_dom_sf"/>
</dbReference>
<dbReference type="PANTHER" id="PTHR32401:SF49">
    <property type="entry name" value="OS10G0129200 PROTEIN"/>
    <property type="match status" value="1"/>
</dbReference>
<dbReference type="SUPFAM" id="SSF49899">
    <property type="entry name" value="Concanavalin A-like lectins/glucanases"/>
    <property type="match status" value="1"/>
</dbReference>
<organism evidence="4 5">
    <name type="scientific">Stylosanthes scabra</name>
    <dbReference type="NCBI Taxonomy" id="79078"/>
    <lineage>
        <taxon>Eukaryota</taxon>
        <taxon>Viridiplantae</taxon>
        <taxon>Streptophyta</taxon>
        <taxon>Embryophyta</taxon>
        <taxon>Tracheophyta</taxon>
        <taxon>Spermatophyta</taxon>
        <taxon>Magnoliopsida</taxon>
        <taxon>eudicotyledons</taxon>
        <taxon>Gunneridae</taxon>
        <taxon>Pentapetalae</taxon>
        <taxon>rosids</taxon>
        <taxon>fabids</taxon>
        <taxon>Fabales</taxon>
        <taxon>Fabaceae</taxon>
        <taxon>Papilionoideae</taxon>
        <taxon>50 kb inversion clade</taxon>
        <taxon>dalbergioids sensu lato</taxon>
        <taxon>Dalbergieae</taxon>
        <taxon>Pterocarpus clade</taxon>
        <taxon>Stylosanthes</taxon>
    </lineage>
</organism>
<comment type="caution">
    <text evidence="4">The sequence shown here is derived from an EMBL/GenBank/DDBJ whole genome shotgun (WGS) entry which is preliminary data.</text>
</comment>
<evidence type="ECO:0000313" key="5">
    <source>
        <dbReference type="Proteomes" id="UP001341840"/>
    </source>
</evidence>
<dbReference type="InterPro" id="IPR050258">
    <property type="entry name" value="Leguminous_Lectin"/>
</dbReference>
<evidence type="ECO:0000313" key="4">
    <source>
        <dbReference type="EMBL" id="MED6221288.1"/>
    </source>
</evidence>
<evidence type="ECO:0000256" key="2">
    <source>
        <dbReference type="ARBA" id="ARBA00022734"/>
    </source>
</evidence>
<dbReference type="PANTHER" id="PTHR32401">
    <property type="entry name" value="CONCANAVALIN A-LIKE LECTIN FAMILY PROTEIN"/>
    <property type="match status" value="1"/>
</dbReference>
<evidence type="ECO:0000259" key="3">
    <source>
        <dbReference type="Pfam" id="PF00139"/>
    </source>
</evidence>
<sequence>MEFDTHHNQEWDPCSGLEDHDHVGIDINGMATSLTKEWYTTKDERVYDVNITYHATSNNLTVFFTGYKDNITNKQKLSAVVDLRQKLPEWVEFGFTSPTGWYYEYHTLFSWSFNSNLDFEAHKERKTEILKETLGLGGFPTKNFLEQLATLQKDIKLERGVLVESTEDS</sequence>